<keyword evidence="4" id="KW-0547">Nucleotide-binding</keyword>
<evidence type="ECO:0000256" key="5">
    <source>
        <dbReference type="ARBA" id="ARBA00047754"/>
    </source>
</evidence>
<evidence type="ECO:0000313" key="8">
    <source>
        <dbReference type="Proteomes" id="UP000001349"/>
    </source>
</evidence>
<dbReference type="InterPro" id="IPR024434">
    <property type="entry name" value="TSCPD_dom"/>
</dbReference>
<gene>
    <name evidence="7" type="ordered locus">Ccel_1335</name>
</gene>
<comment type="similarity">
    <text evidence="1">Belongs to the ribonucleoside diphosphate reductase class-2 family.</text>
</comment>
<dbReference type="RefSeq" id="WP_015924837.1">
    <property type="nucleotide sequence ID" value="NC_011898.1"/>
</dbReference>
<keyword evidence="8" id="KW-1185">Reference proteome</keyword>
<dbReference type="Pfam" id="PF12637">
    <property type="entry name" value="TSCPD"/>
    <property type="match status" value="1"/>
</dbReference>
<dbReference type="GO" id="GO:0071897">
    <property type="term" value="P:DNA biosynthetic process"/>
    <property type="evidence" value="ECO:0007669"/>
    <property type="project" value="UniProtKB-KW"/>
</dbReference>
<dbReference type="STRING" id="394503.Ccel_1335"/>
<dbReference type="HOGENOM" id="CLU_176133_0_0_9"/>
<dbReference type="EC" id="1.17.4.1" evidence="2"/>
<evidence type="ECO:0000256" key="1">
    <source>
        <dbReference type="ARBA" id="ARBA00007405"/>
    </source>
</evidence>
<feature type="domain" description="TSCPD" evidence="6">
    <location>
        <begin position="5"/>
        <end position="77"/>
    </location>
</feature>
<dbReference type="KEGG" id="cce:Ccel_1335"/>
<dbReference type="eggNOG" id="ENOG5032YE7">
    <property type="taxonomic scope" value="Bacteria"/>
</dbReference>
<proteinExistence type="inferred from homology"/>
<protein>
    <recommendedName>
        <fullName evidence="2">ribonucleoside-diphosphate reductase</fullName>
        <ecNumber evidence="2">1.17.4.1</ecNumber>
    </recommendedName>
</protein>
<keyword evidence="3" id="KW-0237">DNA synthesis</keyword>
<dbReference type="NCBIfam" id="TIGR03905">
    <property type="entry name" value="TIGR03905_4_Cys"/>
    <property type="match status" value="1"/>
</dbReference>
<name>B8I191_RUMCH</name>
<evidence type="ECO:0000259" key="6">
    <source>
        <dbReference type="Pfam" id="PF12637"/>
    </source>
</evidence>
<evidence type="ECO:0000256" key="2">
    <source>
        <dbReference type="ARBA" id="ARBA00012274"/>
    </source>
</evidence>
<dbReference type="InterPro" id="IPR023806">
    <property type="entry name" value="CHP03905"/>
</dbReference>
<comment type="catalytic activity">
    <reaction evidence="5">
        <text>a 2'-deoxyribonucleoside 5'-diphosphate + [thioredoxin]-disulfide + H2O = a ribonucleoside 5'-diphosphate + [thioredoxin]-dithiol</text>
        <dbReference type="Rhea" id="RHEA:23252"/>
        <dbReference type="Rhea" id="RHEA-COMP:10698"/>
        <dbReference type="Rhea" id="RHEA-COMP:10700"/>
        <dbReference type="ChEBI" id="CHEBI:15377"/>
        <dbReference type="ChEBI" id="CHEBI:29950"/>
        <dbReference type="ChEBI" id="CHEBI:50058"/>
        <dbReference type="ChEBI" id="CHEBI:57930"/>
        <dbReference type="ChEBI" id="CHEBI:73316"/>
        <dbReference type="EC" id="1.17.4.1"/>
    </reaction>
</comment>
<dbReference type="GO" id="GO:0000166">
    <property type="term" value="F:nucleotide binding"/>
    <property type="evidence" value="ECO:0007669"/>
    <property type="project" value="UniProtKB-KW"/>
</dbReference>
<dbReference type="AlphaFoldDB" id="B8I191"/>
<dbReference type="EMBL" id="CP001348">
    <property type="protein sequence ID" value="ACL75689.1"/>
    <property type="molecule type" value="Genomic_DNA"/>
</dbReference>
<evidence type="ECO:0000256" key="4">
    <source>
        <dbReference type="ARBA" id="ARBA00022741"/>
    </source>
</evidence>
<evidence type="ECO:0000256" key="3">
    <source>
        <dbReference type="ARBA" id="ARBA00022634"/>
    </source>
</evidence>
<evidence type="ECO:0000313" key="7">
    <source>
        <dbReference type="EMBL" id="ACL75689.1"/>
    </source>
</evidence>
<organism evidence="7 8">
    <name type="scientific">Ruminiclostridium cellulolyticum (strain ATCC 35319 / DSM 5812 / JCM 6584 / H10)</name>
    <name type="common">Clostridium cellulolyticum</name>
    <dbReference type="NCBI Taxonomy" id="394503"/>
    <lineage>
        <taxon>Bacteria</taxon>
        <taxon>Bacillati</taxon>
        <taxon>Bacillota</taxon>
        <taxon>Clostridia</taxon>
        <taxon>Eubacteriales</taxon>
        <taxon>Oscillospiraceae</taxon>
        <taxon>Ruminiclostridium</taxon>
    </lineage>
</organism>
<dbReference type="OrthoDB" id="9801525at2"/>
<reference evidence="7 8" key="1">
    <citation type="submission" date="2009-01" db="EMBL/GenBank/DDBJ databases">
        <title>Complete sequence of Clostridium cellulolyticum H10.</title>
        <authorList>
            <consortium name="US DOE Joint Genome Institute"/>
            <person name="Lucas S."/>
            <person name="Copeland A."/>
            <person name="Lapidus A."/>
            <person name="Glavina del Rio T."/>
            <person name="Dalin E."/>
            <person name="Tice H."/>
            <person name="Bruce D."/>
            <person name="Goodwin L."/>
            <person name="Pitluck S."/>
            <person name="Chertkov O."/>
            <person name="Saunders E."/>
            <person name="Brettin T."/>
            <person name="Detter J.C."/>
            <person name="Han C."/>
            <person name="Larimer F."/>
            <person name="Land M."/>
            <person name="Hauser L."/>
            <person name="Kyrpides N."/>
            <person name="Ivanova N."/>
            <person name="Zhou J."/>
            <person name="Richardson P."/>
        </authorList>
    </citation>
    <scope>NUCLEOTIDE SEQUENCE [LARGE SCALE GENOMIC DNA]</scope>
    <source>
        <strain evidence="8">ATCC 35319 / DSM 5812 / JCM 6584 / H10</strain>
    </source>
</reference>
<dbReference type="Proteomes" id="UP000001349">
    <property type="component" value="Chromosome"/>
</dbReference>
<accession>B8I191</accession>
<sequence>MIFQTRGTCSSQISFEIEEGKLKNVQFSRGCSGNLQGISSLVEGMPIYEVISKLKGIDCQGRGTSCPDQLAIALESALKKQQAG</sequence>
<dbReference type="GO" id="GO:0004748">
    <property type="term" value="F:ribonucleoside-diphosphate reductase activity, thioredoxin disulfide as acceptor"/>
    <property type="evidence" value="ECO:0007669"/>
    <property type="project" value="UniProtKB-EC"/>
</dbReference>